<comment type="caution">
    <text evidence="2">The sequence shown here is derived from an EMBL/GenBank/DDBJ whole genome shotgun (WGS) entry which is preliminary data.</text>
</comment>
<proteinExistence type="predicted"/>
<name>A0A540VPI6_9GAMM</name>
<keyword evidence="1" id="KW-0732">Signal</keyword>
<evidence type="ECO:0000313" key="3">
    <source>
        <dbReference type="Proteomes" id="UP000315400"/>
    </source>
</evidence>
<dbReference type="AlphaFoldDB" id="A0A540VPI6"/>
<dbReference type="Proteomes" id="UP000315400">
    <property type="component" value="Unassembled WGS sequence"/>
</dbReference>
<accession>A0A540VPI6</accession>
<evidence type="ECO:0000256" key="1">
    <source>
        <dbReference type="SAM" id="SignalP"/>
    </source>
</evidence>
<feature type="signal peptide" evidence="1">
    <location>
        <begin position="1"/>
        <end position="20"/>
    </location>
</feature>
<organism evidence="2 3">
    <name type="scientific">Spiribacter salinus</name>
    <dbReference type="NCBI Taxonomy" id="1335746"/>
    <lineage>
        <taxon>Bacteria</taxon>
        <taxon>Pseudomonadati</taxon>
        <taxon>Pseudomonadota</taxon>
        <taxon>Gammaproteobacteria</taxon>
        <taxon>Chromatiales</taxon>
        <taxon>Ectothiorhodospiraceae</taxon>
        <taxon>Spiribacter</taxon>
    </lineage>
</organism>
<evidence type="ECO:0000313" key="2">
    <source>
        <dbReference type="EMBL" id="TQE98670.1"/>
    </source>
</evidence>
<feature type="chain" id="PRO_5021869864" evidence="1">
    <location>
        <begin position="21"/>
        <end position="162"/>
    </location>
</feature>
<dbReference type="EMBL" id="VIFK01000157">
    <property type="protein sequence ID" value="TQE98670.1"/>
    <property type="molecule type" value="Genomic_DNA"/>
</dbReference>
<reference evidence="2 3" key="1">
    <citation type="submission" date="2019-06" db="EMBL/GenBank/DDBJ databases">
        <title>Metagenome assembled Genome of Spiribacter salinus SL48-SHIP from the microbial mat of Salt Lake 48 (Novosibirsk region, Russia).</title>
        <authorList>
            <person name="Shipova A."/>
            <person name="Rozanov A.S."/>
            <person name="Bryanskaya A.V."/>
            <person name="Peltek S.E."/>
        </authorList>
    </citation>
    <scope>NUCLEOTIDE SEQUENCE [LARGE SCALE GENOMIC DNA]</scope>
    <source>
        <strain evidence="2">SL48-SHIP-2</strain>
    </source>
</reference>
<gene>
    <name evidence="2" type="ORF">FKY71_12615</name>
</gene>
<protein>
    <submittedName>
        <fullName evidence="2">Uncharacterized protein</fullName>
    </submittedName>
</protein>
<sequence>MNKRAALLTLALAQSASAFAAGDPVEMAHQAGFTSCDTAIETTFERFMKAASRRVEIKFDENELLNHAVAFTASYGNKGDSVIQHITVINTGETCFTSSAAQVTDTESCDSYQRKFPEMRDVATQADLEWVDTEDGVTGVLKDLPEGGCAITIAYMGRYDVE</sequence>